<dbReference type="InterPro" id="IPR027475">
    <property type="entry name" value="Asparaginase/glutaminase_AS2"/>
</dbReference>
<feature type="binding site" evidence="6">
    <location>
        <begin position="85"/>
        <end position="86"/>
    </location>
    <ligand>
        <name>substrate</name>
    </ligand>
</feature>
<comment type="catalytic activity">
    <reaction evidence="4">
        <text>L-asparagine + H2O = L-aspartate + NH4(+)</text>
        <dbReference type="Rhea" id="RHEA:21016"/>
        <dbReference type="ChEBI" id="CHEBI:15377"/>
        <dbReference type="ChEBI" id="CHEBI:28938"/>
        <dbReference type="ChEBI" id="CHEBI:29991"/>
        <dbReference type="ChEBI" id="CHEBI:58048"/>
        <dbReference type="EC" id="3.5.1.1"/>
    </reaction>
</comment>
<dbReference type="Gene3D" id="3.40.50.1170">
    <property type="entry name" value="L-asparaginase, N-terminal domain"/>
    <property type="match status" value="1"/>
</dbReference>
<dbReference type="PROSITE" id="PS00144">
    <property type="entry name" value="ASN_GLN_ASE_1"/>
    <property type="match status" value="1"/>
</dbReference>
<dbReference type="SFLD" id="SFLDS00057">
    <property type="entry name" value="Glutaminase/Asparaginase"/>
    <property type="match status" value="1"/>
</dbReference>
<evidence type="ECO:0000313" key="12">
    <source>
        <dbReference type="Proteomes" id="UP000565711"/>
    </source>
</evidence>
<dbReference type="InterPro" id="IPR037152">
    <property type="entry name" value="L-asparaginase_N_sf"/>
</dbReference>
<dbReference type="AlphaFoldDB" id="A0A846Y568"/>
<dbReference type="PANTHER" id="PTHR11707">
    <property type="entry name" value="L-ASPARAGINASE"/>
    <property type="match status" value="1"/>
</dbReference>
<evidence type="ECO:0000256" key="2">
    <source>
        <dbReference type="ARBA" id="ARBA00012920"/>
    </source>
</evidence>
<accession>A0A846Y568</accession>
<sequence length="322" mass="32505">MAHIQLLGTGGTIASRSRGAAGAVATDTASALVSTQYGEVTVAARDVLNTGSYRLGLGDLRRIAQAVAHAVAEPNTDGVVVTHGTDTMEETAFLLDLLHASPKPVVLTGAQRPADSPDSDGPRNVTDAVRAAAAEGLRGSGVLICFDGTIRSARGARKTHTTASNAFGGGVQVAHVAGDRLVVTAAPRRYPPLPMPTAAFDDTRVDVVVAYPGATPELLEYVVRQGARAVVLAGTGVGNAGPGFAEAVRDAVGRGCAVVLGTRVPGGPVVPTYGNGGGIDLAAAGAVPSGDLDPFQARILTALLISHGTEPGEFAAAFDTYL</sequence>
<comment type="similarity">
    <text evidence="1">Belongs to the asparaginase 1 family.</text>
</comment>
<evidence type="ECO:0000256" key="5">
    <source>
        <dbReference type="PIRSR" id="PIRSR001220-1"/>
    </source>
</evidence>
<protein>
    <recommendedName>
        <fullName evidence="2">asparaginase</fullName>
        <ecNumber evidence="2">3.5.1.1</ecNumber>
    </recommendedName>
</protein>
<dbReference type="SMART" id="SM00870">
    <property type="entry name" value="Asparaginase"/>
    <property type="match status" value="1"/>
</dbReference>
<dbReference type="PIRSF" id="PIRSF001220">
    <property type="entry name" value="L-ASNase_gatD"/>
    <property type="match status" value="1"/>
</dbReference>
<dbReference type="InterPro" id="IPR027473">
    <property type="entry name" value="L-asparaginase_C"/>
</dbReference>
<evidence type="ECO:0000256" key="7">
    <source>
        <dbReference type="PROSITE-ProRule" id="PRU10099"/>
    </source>
</evidence>
<feature type="active site" description="O-isoaspartyl threonine intermediate" evidence="5">
    <location>
        <position position="12"/>
    </location>
</feature>
<dbReference type="InterPro" id="IPR006034">
    <property type="entry name" value="Asparaginase/glutaminase-like"/>
</dbReference>
<keyword evidence="3" id="KW-0378">Hydrolase</keyword>
<evidence type="ECO:0000256" key="1">
    <source>
        <dbReference type="ARBA" id="ARBA00010518"/>
    </source>
</evidence>
<dbReference type="PIRSF" id="PIRSF500176">
    <property type="entry name" value="L_ASNase"/>
    <property type="match status" value="1"/>
</dbReference>
<evidence type="ECO:0000256" key="6">
    <source>
        <dbReference type="PIRSR" id="PIRSR001220-2"/>
    </source>
</evidence>
<dbReference type="InterPro" id="IPR036152">
    <property type="entry name" value="Asp/glu_Ase-like_sf"/>
</dbReference>
<feature type="domain" description="L-asparaginase N-terminal" evidence="9">
    <location>
        <begin position="4"/>
        <end position="169"/>
    </location>
</feature>
<comment type="caution">
    <text evidence="11">The sequence shown here is derived from an EMBL/GenBank/DDBJ whole genome shotgun (WGS) entry which is preliminary data.</text>
</comment>
<feature type="domain" description="Asparaginase/glutaminase C-terminal" evidence="10">
    <location>
        <begin position="204"/>
        <end position="318"/>
    </location>
</feature>
<dbReference type="InterPro" id="IPR004550">
    <property type="entry name" value="AsnASE_II"/>
</dbReference>
<reference evidence="11 12" key="1">
    <citation type="submission" date="2020-04" db="EMBL/GenBank/DDBJ databases">
        <title>MicrobeNet Type strains.</title>
        <authorList>
            <person name="Nicholson A.C."/>
        </authorList>
    </citation>
    <scope>NUCLEOTIDE SEQUENCE [LARGE SCALE GENOMIC DNA]</scope>
    <source>
        <strain evidence="11 12">JCM 12354</strain>
    </source>
</reference>
<dbReference type="Pfam" id="PF17763">
    <property type="entry name" value="Asparaginase_C"/>
    <property type="match status" value="1"/>
</dbReference>
<evidence type="ECO:0000256" key="8">
    <source>
        <dbReference type="PROSITE-ProRule" id="PRU10100"/>
    </source>
</evidence>
<keyword evidence="12" id="KW-1185">Reference proteome</keyword>
<dbReference type="InterPro" id="IPR040919">
    <property type="entry name" value="Asparaginase_C"/>
</dbReference>
<dbReference type="GO" id="GO:0004067">
    <property type="term" value="F:asparaginase activity"/>
    <property type="evidence" value="ECO:0007669"/>
    <property type="project" value="UniProtKB-UniRule"/>
</dbReference>
<feature type="active site" evidence="8">
    <location>
        <position position="85"/>
    </location>
</feature>
<dbReference type="EMBL" id="JAAXOP010000028">
    <property type="protein sequence ID" value="NKY54353.1"/>
    <property type="molecule type" value="Genomic_DNA"/>
</dbReference>
<evidence type="ECO:0000313" key="11">
    <source>
        <dbReference type="EMBL" id="NKY54353.1"/>
    </source>
</evidence>
<dbReference type="GO" id="GO:0006528">
    <property type="term" value="P:asparagine metabolic process"/>
    <property type="evidence" value="ECO:0007669"/>
    <property type="project" value="InterPro"/>
</dbReference>
<dbReference type="EC" id="3.5.1.1" evidence="2"/>
<dbReference type="RefSeq" id="WP_067881061.1">
    <property type="nucleotide sequence ID" value="NZ_JAAXOP010000028.1"/>
</dbReference>
<dbReference type="CDD" id="cd08964">
    <property type="entry name" value="L-asparaginase_II"/>
    <property type="match status" value="1"/>
</dbReference>
<dbReference type="SUPFAM" id="SSF53774">
    <property type="entry name" value="Glutaminase/Asparaginase"/>
    <property type="match status" value="1"/>
</dbReference>
<dbReference type="Proteomes" id="UP000565711">
    <property type="component" value="Unassembled WGS sequence"/>
</dbReference>
<evidence type="ECO:0000256" key="4">
    <source>
        <dbReference type="ARBA" id="ARBA00049366"/>
    </source>
</evidence>
<proteinExistence type="inferred from homology"/>
<feature type="active site" evidence="7">
    <location>
        <position position="12"/>
    </location>
</feature>
<dbReference type="InterPro" id="IPR020827">
    <property type="entry name" value="Asparaginase/glutaminase_AS1"/>
</dbReference>
<feature type="binding site" evidence="6">
    <location>
        <position position="52"/>
    </location>
    <ligand>
        <name>substrate</name>
    </ligand>
</feature>
<dbReference type="PROSITE" id="PS51732">
    <property type="entry name" value="ASN_GLN_ASE_3"/>
    <property type="match status" value="1"/>
</dbReference>
<dbReference type="PRINTS" id="PR00139">
    <property type="entry name" value="ASNGLNASE"/>
</dbReference>
<organism evidence="11 12">
    <name type="scientific">Nocardia vermiculata</name>
    <dbReference type="NCBI Taxonomy" id="257274"/>
    <lineage>
        <taxon>Bacteria</taxon>
        <taxon>Bacillati</taxon>
        <taxon>Actinomycetota</taxon>
        <taxon>Actinomycetes</taxon>
        <taxon>Mycobacteriales</taxon>
        <taxon>Nocardiaceae</taxon>
        <taxon>Nocardia</taxon>
    </lineage>
</organism>
<name>A0A846Y568_9NOCA</name>
<dbReference type="PROSITE" id="PS00917">
    <property type="entry name" value="ASN_GLN_ASE_2"/>
    <property type="match status" value="1"/>
</dbReference>
<dbReference type="Pfam" id="PF00710">
    <property type="entry name" value="Asparaginase"/>
    <property type="match status" value="1"/>
</dbReference>
<dbReference type="InterPro" id="IPR027474">
    <property type="entry name" value="L-asparaginase_N"/>
</dbReference>
<gene>
    <name evidence="11" type="ORF">HGA08_29635</name>
</gene>
<evidence type="ECO:0000259" key="9">
    <source>
        <dbReference type="Pfam" id="PF00710"/>
    </source>
</evidence>
<evidence type="ECO:0000256" key="3">
    <source>
        <dbReference type="ARBA" id="ARBA00022801"/>
    </source>
</evidence>
<dbReference type="PANTHER" id="PTHR11707:SF28">
    <property type="entry name" value="60 KDA LYSOPHOSPHOLIPASE"/>
    <property type="match status" value="1"/>
</dbReference>
<evidence type="ECO:0000259" key="10">
    <source>
        <dbReference type="Pfam" id="PF17763"/>
    </source>
</evidence>
<dbReference type="Gene3D" id="3.40.50.40">
    <property type="match status" value="1"/>
</dbReference>